<gene>
    <name evidence="1" type="ORF">DNL40_06430</name>
</gene>
<sequence>MERLTKAAVATGGAAVLLLGGAGTVAYWTAQGTASEDALSSGTFDLADGTCGGWTYLDDGEDGGEPVTAVVPGDSVTTTCTFEVTATGDHVGIGAVTVTDPQWTAENGLATQLGDAEVVSTTLDGVPFTGPVSAATGNEVDVRLAVTFDGPGATNESQGLTAALDTISVTLEQAPVPGPAAP</sequence>
<dbReference type="EMBL" id="QKWH01000003">
    <property type="protein sequence ID" value="PZR53756.1"/>
    <property type="molecule type" value="Genomic_DNA"/>
</dbReference>
<dbReference type="NCBIfam" id="TIGR04089">
    <property type="entry name" value="exp_by_SipW_III"/>
    <property type="match status" value="1"/>
</dbReference>
<dbReference type="Proteomes" id="UP000248783">
    <property type="component" value="Unassembled WGS sequence"/>
</dbReference>
<dbReference type="RefSeq" id="WP_111250423.1">
    <property type="nucleotide sequence ID" value="NZ_QKWH01000003.1"/>
</dbReference>
<reference evidence="1 2" key="1">
    <citation type="submission" date="2018-06" db="EMBL/GenBank/DDBJ databases">
        <title>Whole genome sequencing of a novel hydrocarbon degrading bacterial strain, PW21 isolated from oil contaminated produced water sample.</title>
        <authorList>
            <person name="Nagkirti P."/>
            <person name="Shaikh A."/>
            <person name="Gowdaman V."/>
            <person name="Engineer A.E."/>
            <person name="Dagar S."/>
            <person name="Dhakephalkar P.K."/>
        </authorList>
    </citation>
    <scope>NUCLEOTIDE SEQUENCE [LARGE SCALE GENOMIC DNA]</scope>
    <source>
        <strain evidence="1 2">PW21</strain>
    </source>
</reference>
<dbReference type="InterPro" id="IPR024006">
    <property type="entry name" value="Alt_signal_exp_actinobact"/>
</dbReference>
<dbReference type="InterPro" id="IPR023833">
    <property type="entry name" value="Signal_pept_SipW-depend-type"/>
</dbReference>
<dbReference type="AlphaFoldDB" id="A0A2W5WZE0"/>
<organism evidence="1 2">
    <name type="scientific">Xylanimonas oleitrophica</name>
    <dbReference type="NCBI Taxonomy" id="2607479"/>
    <lineage>
        <taxon>Bacteria</taxon>
        <taxon>Bacillati</taxon>
        <taxon>Actinomycetota</taxon>
        <taxon>Actinomycetes</taxon>
        <taxon>Micrococcales</taxon>
        <taxon>Promicromonosporaceae</taxon>
        <taxon>Xylanimonas</taxon>
    </lineage>
</organism>
<protein>
    <recommendedName>
        <fullName evidence="3">Alternate signal-mediated exported protein, RER_14450 family</fullName>
    </recommendedName>
</protein>
<evidence type="ECO:0000313" key="2">
    <source>
        <dbReference type="Proteomes" id="UP000248783"/>
    </source>
</evidence>
<comment type="caution">
    <text evidence="1">The sequence shown here is derived from an EMBL/GenBank/DDBJ whole genome shotgun (WGS) entry which is preliminary data.</text>
</comment>
<name>A0A2W5WZE0_9MICO</name>
<dbReference type="NCBIfam" id="TIGR04088">
    <property type="entry name" value="cognate_SipW"/>
    <property type="match status" value="1"/>
</dbReference>
<evidence type="ECO:0008006" key="3">
    <source>
        <dbReference type="Google" id="ProtNLM"/>
    </source>
</evidence>
<evidence type="ECO:0000313" key="1">
    <source>
        <dbReference type="EMBL" id="PZR53756.1"/>
    </source>
</evidence>
<accession>A0A2W5WZE0</accession>
<keyword evidence="2" id="KW-1185">Reference proteome</keyword>
<proteinExistence type="predicted"/>